<evidence type="ECO:0000313" key="2">
    <source>
        <dbReference type="Proteomes" id="UP000055024"/>
    </source>
</evidence>
<comment type="caution">
    <text evidence="1">The sequence shown here is derived from an EMBL/GenBank/DDBJ whole genome shotgun (WGS) entry which is preliminary data.</text>
</comment>
<name>A0A0V1I7J5_9BILA</name>
<reference evidence="1 2" key="1">
    <citation type="submission" date="2015-01" db="EMBL/GenBank/DDBJ databases">
        <title>Evolution of Trichinella species and genotypes.</title>
        <authorList>
            <person name="Korhonen P.K."/>
            <person name="Edoardo P."/>
            <person name="Giuseppe L.R."/>
            <person name="Gasser R.B."/>
        </authorList>
    </citation>
    <scope>NUCLEOTIDE SEQUENCE [LARGE SCALE GENOMIC DNA]</scope>
    <source>
        <strain evidence="1">ISS1029</strain>
    </source>
</reference>
<proteinExistence type="predicted"/>
<keyword evidence="2" id="KW-1185">Reference proteome</keyword>
<gene>
    <name evidence="1" type="ORF">T11_9559</name>
</gene>
<sequence>MFIPWLYKASSSRQYLFTRYISTTTDKPVHSYTYIALTITIPASAIKSDQLSISNALAMLDGWNKLTSSNYWW</sequence>
<evidence type="ECO:0000313" key="1">
    <source>
        <dbReference type="EMBL" id="KRZ18817.1"/>
    </source>
</evidence>
<organism evidence="1 2">
    <name type="scientific">Trichinella zimbabwensis</name>
    <dbReference type="NCBI Taxonomy" id="268475"/>
    <lineage>
        <taxon>Eukaryota</taxon>
        <taxon>Metazoa</taxon>
        <taxon>Ecdysozoa</taxon>
        <taxon>Nematoda</taxon>
        <taxon>Enoplea</taxon>
        <taxon>Dorylaimia</taxon>
        <taxon>Trichinellida</taxon>
        <taxon>Trichinellidae</taxon>
        <taxon>Trichinella</taxon>
    </lineage>
</organism>
<accession>A0A0V1I7J5</accession>
<protein>
    <submittedName>
        <fullName evidence="1">Uncharacterized protein</fullName>
    </submittedName>
</protein>
<dbReference type="AlphaFoldDB" id="A0A0V1I7J5"/>
<dbReference type="EMBL" id="JYDP01000002">
    <property type="protein sequence ID" value="KRZ18817.1"/>
    <property type="molecule type" value="Genomic_DNA"/>
</dbReference>
<dbReference type="Proteomes" id="UP000055024">
    <property type="component" value="Unassembled WGS sequence"/>
</dbReference>
<dbReference type="OrthoDB" id="10552721at2759"/>